<protein>
    <recommendedName>
        <fullName evidence="5 6">Flagellar basal-body rod protein FlgF</fullName>
    </recommendedName>
</protein>
<dbReference type="SUPFAM" id="SSF117143">
    <property type="entry name" value="Flagellar hook protein flgE"/>
    <property type="match status" value="1"/>
</dbReference>
<evidence type="ECO:0000313" key="10">
    <source>
        <dbReference type="EMBL" id="RVU30243.1"/>
    </source>
</evidence>
<evidence type="ECO:0000256" key="1">
    <source>
        <dbReference type="ARBA" id="ARBA00004117"/>
    </source>
</evidence>
<sequence length="247" mass="26302">MDKVVYLAMSGARENMRGQQAHANNLANANTTGFKHDLSQARAMQVFGEGMPSRVYAMSERPATDISDGQLIETGRDLDIAILGDGWIAVIGPDGNEAYTRSGELQINAANQLITGSGLPVMGNGGTPIVIPPAEKIDIGVDGWISIRPLGETAAEVAVVDQIKLVNLGDQSIFKGTDGLMHIDGNAEIGPDLNQRLKSGFLEGSNVNAVHELTSMISLSRQFEVNLKMMKAAEENSEAATKILQLS</sequence>
<gene>
    <name evidence="10" type="primary">flgF</name>
    <name evidence="10" type="ORF">EOE65_11365</name>
</gene>
<feature type="domain" description="Flagellar basal body rod protein N-terminal" evidence="7">
    <location>
        <begin position="7"/>
        <end position="35"/>
    </location>
</feature>
<evidence type="ECO:0000256" key="5">
    <source>
        <dbReference type="ARBA" id="ARBA00040228"/>
    </source>
</evidence>
<accession>A0A437Q789</accession>
<dbReference type="InterPro" id="IPR001444">
    <property type="entry name" value="Flag_bb_rod_N"/>
</dbReference>
<evidence type="ECO:0000259" key="7">
    <source>
        <dbReference type="Pfam" id="PF00460"/>
    </source>
</evidence>
<evidence type="ECO:0000313" key="11">
    <source>
        <dbReference type="Proteomes" id="UP000282818"/>
    </source>
</evidence>
<dbReference type="InterPro" id="IPR010930">
    <property type="entry name" value="Flg_bb/hook_C_dom"/>
</dbReference>
<evidence type="ECO:0000256" key="6">
    <source>
        <dbReference type="RuleBase" id="RU362116"/>
    </source>
</evidence>
<keyword evidence="10" id="KW-0282">Flagellum</keyword>
<keyword evidence="10" id="KW-0966">Cell projection</keyword>
<feature type="domain" description="Flagellar hook protein FlgE/F/G-like D1" evidence="9">
    <location>
        <begin position="81"/>
        <end position="146"/>
    </location>
</feature>
<organism evidence="10 11">
    <name type="scientific">Neptunomonas marina</name>
    <dbReference type="NCBI Taxonomy" id="1815562"/>
    <lineage>
        <taxon>Bacteria</taxon>
        <taxon>Pseudomonadati</taxon>
        <taxon>Pseudomonadota</taxon>
        <taxon>Gammaproteobacteria</taxon>
        <taxon>Oceanospirillales</taxon>
        <taxon>Oceanospirillaceae</taxon>
        <taxon>Neptunomonas</taxon>
    </lineage>
</organism>
<dbReference type="NCBIfam" id="TIGR03506">
    <property type="entry name" value="FlgEFG_subfam"/>
    <property type="match status" value="1"/>
</dbReference>
<proteinExistence type="inferred from homology"/>
<dbReference type="Pfam" id="PF22692">
    <property type="entry name" value="LlgE_F_G_D1"/>
    <property type="match status" value="1"/>
</dbReference>
<dbReference type="EMBL" id="SACQ01000005">
    <property type="protein sequence ID" value="RVU30243.1"/>
    <property type="molecule type" value="Genomic_DNA"/>
</dbReference>
<dbReference type="Pfam" id="PF06429">
    <property type="entry name" value="Flg_bbr_C"/>
    <property type="match status" value="1"/>
</dbReference>
<dbReference type="InterPro" id="IPR053967">
    <property type="entry name" value="LlgE_F_G-like_D1"/>
</dbReference>
<dbReference type="PANTHER" id="PTHR30435">
    <property type="entry name" value="FLAGELLAR PROTEIN"/>
    <property type="match status" value="1"/>
</dbReference>
<dbReference type="PANTHER" id="PTHR30435:SF18">
    <property type="entry name" value="FLAGELLAR BASAL-BODY ROD PROTEIN FLGF"/>
    <property type="match status" value="1"/>
</dbReference>
<dbReference type="Proteomes" id="UP000282818">
    <property type="component" value="Unassembled WGS sequence"/>
</dbReference>
<feature type="domain" description="Flagellar basal-body/hook protein C-terminal" evidence="8">
    <location>
        <begin position="199"/>
        <end position="242"/>
    </location>
</feature>
<dbReference type="GO" id="GO:0030694">
    <property type="term" value="C:bacterial-type flagellum basal body, rod"/>
    <property type="evidence" value="ECO:0007669"/>
    <property type="project" value="UniProtKB-UniRule"/>
</dbReference>
<keyword evidence="3 6" id="KW-0975">Bacterial flagellum</keyword>
<evidence type="ECO:0000256" key="3">
    <source>
        <dbReference type="ARBA" id="ARBA00023143"/>
    </source>
</evidence>
<name>A0A437Q789_9GAMM</name>
<dbReference type="InterPro" id="IPR037925">
    <property type="entry name" value="FlgE/F/G-like"/>
</dbReference>
<keyword evidence="10" id="KW-0969">Cilium</keyword>
<comment type="subunit">
    <text evidence="4 6">The basal body constitutes a major portion of the flagellar organelle and consists of five rings (E,L,P,S, and M) mounted on a central rod. The rod consists of about 26 subunits of FlgG in the distal portion, and FlgB, FlgC and FlgF are thought to build up the proximal portion of the rod with about 6 subunits each.</text>
</comment>
<reference evidence="10 11" key="1">
    <citation type="submission" date="2019-01" db="EMBL/GenBank/DDBJ databases">
        <authorList>
            <person name="Chen W.-M."/>
        </authorList>
    </citation>
    <scope>NUCLEOTIDE SEQUENCE [LARGE SCALE GENOMIC DNA]</scope>
    <source>
        <strain evidence="10 11">HPM-16</strain>
    </source>
</reference>
<evidence type="ECO:0000256" key="2">
    <source>
        <dbReference type="ARBA" id="ARBA00009677"/>
    </source>
</evidence>
<dbReference type="GO" id="GO:0071978">
    <property type="term" value="P:bacterial-type flagellum-dependent swarming motility"/>
    <property type="evidence" value="ECO:0007669"/>
    <property type="project" value="TreeGrafter"/>
</dbReference>
<comment type="similarity">
    <text evidence="2 6">Belongs to the flagella basal body rod proteins family.</text>
</comment>
<dbReference type="NCBIfam" id="NF009280">
    <property type="entry name" value="PRK12640.1"/>
    <property type="match status" value="1"/>
</dbReference>
<dbReference type="Pfam" id="PF00460">
    <property type="entry name" value="Flg_bb_rod"/>
    <property type="match status" value="1"/>
</dbReference>
<dbReference type="InterPro" id="IPR020013">
    <property type="entry name" value="Flagellar_FlgE/F/G"/>
</dbReference>
<evidence type="ECO:0000259" key="9">
    <source>
        <dbReference type="Pfam" id="PF22692"/>
    </source>
</evidence>
<dbReference type="AlphaFoldDB" id="A0A437Q789"/>
<dbReference type="RefSeq" id="WP_127694439.1">
    <property type="nucleotide sequence ID" value="NZ_SACQ01000005.1"/>
</dbReference>
<evidence type="ECO:0000256" key="4">
    <source>
        <dbReference type="ARBA" id="ARBA00038560"/>
    </source>
</evidence>
<dbReference type="InterPro" id="IPR012836">
    <property type="entry name" value="FlgF"/>
</dbReference>
<keyword evidence="11" id="KW-1185">Reference proteome</keyword>
<comment type="caution">
    <text evidence="10">The sequence shown here is derived from an EMBL/GenBank/DDBJ whole genome shotgun (WGS) entry which is preliminary data.</text>
</comment>
<dbReference type="NCBIfam" id="TIGR02490">
    <property type="entry name" value="flgF"/>
    <property type="match status" value="1"/>
</dbReference>
<comment type="subcellular location">
    <subcellularLocation>
        <location evidence="1 6">Bacterial flagellum basal body</location>
    </subcellularLocation>
</comment>
<evidence type="ECO:0000259" key="8">
    <source>
        <dbReference type="Pfam" id="PF06429"/>
    </source>
</evidence>